<dbReference type="GeneID" id="92354168"/>
<reference evidence="1" key="1">
    <citation type="submission" date="2024-03" db="EMBL/GenBank/DDBJ databases">
        <title>Complete genome sequence of Sulfurisphaera javensis strain KD-1.</title>
        <authorList>
            <person name="Sakai H."/>
            <person name="Nur N."/>
            <person name="Suwanto A."/>
            <person name="Kurosawa N."/>
        </authorList>
    </citation>
    <scope>NUCLEOTIDE SEQUENCE</scope>
    <source>
        <strain evidence="1">KD-1</strain>
    </source>
</reference>
<protein>
    <submittedName>
        <fullName evidence="1">DUF1464 family protein</fullName>
    </submittedName>
</protein>
<organism evidence="1">
    <name type="scientific">Sulfurisphaera javensis</name>
    <dbReference type="NCBI Taxonomy" id="2049879"/>
    <lineage>
        <taxon>Archaea</taxon>
        <taxon>Thermoproteota</taxon>
        <taxon>Thermoprotei</taxon>
        <taxon>Sulfolobales</taxon>
        <taxon>Sulfolobaceae</taxon>
        <taxon>Sulfurisphaera</taxon>
    </lineage>
</organism>
<dbReference type="AlphaFoldDB" id="A0AAT9GR84"/>
<name>A0AAT9GR84_9CREN</name>
<dbReference type="EMBL" id="AP031322">
    <property type="protein sequence ID" value="BFH73290.1"/>
    <property type="molecule type" value="Genomic_DNA"/>
</dbReference>
<accession>A0AAT9GR84</accession>
<evidence type="ECO:0000313" key="1">
    <source>
        <dbReference type="EMBL" id="BFH73290.1"/>
    </source>
</evidence>
<dbReference type="Pfam" id="PF07318">
    <property type="entry name" value="DUF1464"/>
    <property type="match status" value="1"/>
</dbReference>
<dbReference type="KEGG" id="sjv:SJAV_12340"/>
<proteinExistence type="predicted"/>
<gene>
    <name evidence="1" type="ORF">SJAV_12340</name>
</gene>
<sequence length="300" mass="33241">MKFVGIDPGSKTYGIAIVSEVGLLLSYKEVLTSNIPHYSLSLVREISKERPQIIALPSGHGLPFYKVNKISNREIFLLSLADPEKEGPLRNFIRSSLWLTNAVTIPSVIELESVPTYRKINLIDMGTADKVASAFFYRTLYDSFVLVEAGSNFSAIVVVLNGKIIDGFGGTILPGPSSAGFIDGEVAYLLHKYAKITKDVIYTNGNWERGKELIRIIAEWYSSKYEIPIIVSGKKKHELDFGKKFEVKFKEAAVGSAYIANAIGGGVYRKYLDMLKSSGNAISFVRLKGWEEIISLIKTL</sequence>
<dbReference type="InterPro" id="IPR009927">
    <property type="entry name" value="DUF1464"/>
</dbReference>
<dbReference type="RefSeq" id="WP_369611440.1">
    <property type="nucleotide sequence ID" value="NZ_AP031322.1"/>
</dbReference>
<dbReference type="PIRSF" id="PIRSF009433">
    <property type="entry name" value="DUF1464"/>
    <property type="match status" value="1"/>
</dbReference>